<gene>
    <name evidence="2" type="ORF">SAMN05421743_12027</name>
</gene>
<keyword evidence="1" id="KW-0472">Membrane</keyword>
<keyword evidence="1" id="KW-0812">Transmembrane</keyword>
<dbReference type="EMBL" id="FNQR01000020">
    <property type="protein sequence ID" value="SEB14617.1"/>
    <property type="molecule type" value="Genomic_DNA"/>
</dbReference>
<feature type="transmembrane region" description="Helical" evidence="1">
    <location>
        <begin position="88"/>
        <end position="110"/>
    </location>
</feature>
<proteinExistence type="predicted"/>
<accession>A0A1H4GYI9</accession>
<keyword evidence="1" id="KW-1133">Transmembrane helix</keyword>
<sequence>MVVFITVIGVTLLIGILGYFANSNTEDEPILVHRWETNESQIDSASTATIYFEPNNRVAALLKLVGYVFLVTGFLVGLFFLINEEFLGFFWMVICAVISFILALGFAEVVQQLHHINIRLRKKEFLLDEEETKANE</sequence>
<name>A0A1H4GYI9_9BACI</name>
<keyword evidence="3" id="KW-1185">Reference proteome</keyword>
<evidence type="ECO:0000313" key="3">
    <source>
        <dbReference type="Proteomes" id="UP000198584"/>
    </source>
</evidence>
<organism evidence="2 3">
    <name type="scientific">Thalassobacillus cyri</name>
    <dbReference type="NCBI Taxonomy" id="571932"/>
    <lineage>
        <taxon>Bacteria</taxon>
        <taxon>Bacillati</taxon>
        <taxon>Bacillota</taxon>
        <taxon>Bacilli</taxon>
        <taxon>Bacillales</taxon>
        <taxon>Bacillaceae</taxon>
        <taxon>Thalassobacillus</taxon>
    </lineage>
</organism>
<dbReference type="STRING" id="571932.SAMN05421743_12027"/>
<dbReference type="RefSeq" id="WP_093046375.1">
    <property type="nucleotide sequence ID" value="NZ_FNQR01000020.1"/>
</dbReference>
<reference evidence="2 3" key="1">
    <citation type="submission" date="2016-10" db="EMBL/GenBank/DDBJ databases">
        <authorList>
            <person name="de Groot N.N."/>
        </authorList>
    </citation>
    <scope>NUCLEOTIDE SEQUENCE [LARGE SCALE GENOMIC DNA]</scope>
    <source>
        <strain evidence="2 3">CCM7597</strain>
    </source>
</reference>
<dbReference type="Proteomes" id="UP000198584">
    <property type="component" value="Unassembled WGS sequence"/>
</dbReference>
<dbReference type="OrthoDB" id="9839011at2"/>
<evidence type="ECO:0008006" key="4">
    <source>
        <dbReference type="Google" id="ProtNLM"/>
    </source>
</evidence>
<dbReference type="AlphaFoldDB" id="A0A1H4GYI9"/>
<evidence type="ECO:0000313" key="2">
    <source>
        <dbReference type="EMBL" id="SEB14617.1"/>
    </source>
</evidence>
<evidence type="ECO:0000256" key="1">
    <source>
        <dbReference type="SAM" id="Phobius"/>
    </source>
</evidence>
<feature type="transmembrane region" description="Helical" evidence="1">
    <location>
        <begin position="64"/>
        <end position="82"/>
    </location>
</feature>
<protein>
    <recommendedName>
        <fullName evidence="4">SdpI/YhfL protein family protein</fullName>
    </recommendedName>
</protein>